<evidence type="ECO:0008006" key="3">
    <source>
        <dbReference type="Google" id="ProtNLM"/>
    </source>
</evidence>
<keyword evidence="2" id="KW-1185">Reference proteome</keyword>
<name>A0ABS0B0V2_9BACT</name>
<comment type="caution">
    <text evidence="1">The sequence shown here is derived from an EMBL/GenBank/DDBJ whole genome shotgun (WGS) entry which is preliminary data.</text>
</comment>
<protein>
    <recommendedName>
        <fullName evidence="3">Tim44-like domain-containing protein</fullName>
    </recommendedName>
</protein>
<proteinExistence type="predicted"/>
<dbReference type="Proteomes" id="UP001194714">
    <property type="component" value="Unassembled WGS sequence"/>
</dbReference>
<accession>A0ABS0B0V2</accession>
<sequence length="545" mass="63394">MHQGPLPEVKLINVNHRDSWQGAVSHHFRSTFKMHSFKNLLLSILTFGVYPYKKYKQAKHAIAQSLAARKLSFFKALRERIEECRAEKNHSDPRQSLNAIFLQVQSSKVDESEDALEFKAIFYPSELLLFITNPIRDQKSIRLHRLKSRGKRLDYLKIWHELKKKARINQYRQIQNINFCNKTLKEEHCLTPAGTHDRLSRTSVSRKNGALLTKFRELGKAFQEIVLAYQDFEDLKEDNSDLYHLIDTLAKTSQKDIETLQTYLASRYLPRDLPLENRRQLIQLGNQQEVLFHMSEEEQFGLCALVLNKYQWDFLLSIQEVSKVTLGLLDWAFEECPETIAKELSFIEKLEGGAHEKVTGDPEAFPSFNEKIEEDPSLSFMTVNFAKELNREWPSFHLYEEATLLYEAPKTESFSMEKLLEVYKQMEKIASADRPIFSFLQEAFSLVGKQAFQAAIEEGVMKLLGEKSEYFLPIFSNSDITAAKKGDNEIEIRYSFEQVITKRGEVEHPFEKEKYMIVTQPLIRTDGKWTSPEASMKIVIKKRPA</sequence>
<organism evidence="1 2">
    <name type="scientific">Candidatus Neptunichlamydia vexilliferae</name>
    <dbReference type="NCBI Taxonomy" id="1651774"/>
    <lineage>
        <taxon>Bacteria</taxon>
        <taxon>Pseudomonadati</taxon>
        <taxon>Chlamydiota</taxon>
        <taxon>Chlamydiia</taxon>
        <taxon>Parachlamydiales</taxon>
        <taxon>Simkaniaceae</taxon>
        <taxon>Candidatus Neptunichlamydia</taxon>
    </lineage>
</organism>
<gene>
    <name evidence="1" type="ORF">NEPTK9_000981</name>
</gene>
<evidence type="ECO:0000313" key="2">
    <source>
        <dbReference type="Proteomes" id="UP001194714"/>
    </source>
</evidence>
<evidence type="ECO:0000313" key="1">
    <source>
        <dbReference type="EMBL" id="MBF5059467.1"/>
    </source>
</evidence>
<reference evidence="1 2" key="1">
    <citation type="submission" date="2020-01" db="EMBL/GenBank/DDBJ databases">
        <title>Draft genome sequence of Cand. Neptunochlamydia vexilliferae K9.</title>
        <authorList>
            <person name="Schulz F."/>
            <person name="Koestlbacher S."/>
            <person name="Wascher F."/>
            <person name="Pizzetti I."/>
            <person name="Horn M."/>
        </authorList>
    </citation>
    <scope>NUCLEOTIDE SEQUENCE [LARGE SCALE GENOMIC DNA]</scope>
    <source>
        <strain evidence="1 2">K9</strain>
    </source>
</reference>
<dbReference type="EMBL" id="JAAEJV010000024">
    <property type="protein sequence ID" value="MBF5059467.1"/>
    <property type="molecule type" value="Genomic_DNA"/>
</dbReference>